<protein>
    <submittedName>
        <fullName evidence="3">ROK family protein</fullName>
    </submittedName>
</protein>
<dbReference type="AlphaFoldDB" id="A0A5B2V8S6"/>
<reference evidence="3 4" key="1">
    <citation type="submission" date="2019-09" db="EMBL/GenBank/DDBJ databases">
        <title>Salinarimonas rosea gen. nov., sp. nov., a new member of the a-2 subgroup of the Proteobacteria.</title>
        <authorList>
            <person name="Liu J."/>
        </authorList>
    </citation>
    <scope>NUCLEOTIDE SEQUENCE [LARGE SCALE GENOMIC DNA]</scope>
    <source>
        <strain evidence="3 4">BN140002</strain>
    </source>
</reference>
<evidence type="ECO:0000256" key="1">
    <source>
        <dbReference type="ARBA" id="ARBA00006479"/>
    </source>
</evidence>
<dbReference type="Gene3D" id="3.30.420.40">
    <property type="match status" value="2"/>
</dbReference>
<gene>
    <name evidence="3" type="ORF">F0L46_22445</name>
</gene>
<dbReference type="Pfam" id="PF00480">
    <property type="entry name" value="ROK"/>
    <property type="match status" value="1"/>
</dbReference>
<reference evidence="3 4" key="2">
    <citation type="submission" date="2019-09" db="EMBL/GenBank/DDBJ databases">
        <authorList>
            <person name="Jin C."/>
        </authorList>
    </citation>
    <scope>NUCLEOTIDE SEQUENCE [LARGE SCALE GENOMIC DNA]</scope>
    <source>
        <strain evidence="3 4">BN140002</strain>
    </source>
</reference>
<proteinExistence type="inferred from homology"/>
<dbReference type="Proteomes" id="UP000323142">
    <property type="component" value="Unassembled WGS sequence"/>
</dbReference>
<dbReference type="EMBL" id="VUOA01000041">
    <property type="protein sequence ID" value="KAA2234860.1"/>
    <property type="molecule type" value="Genomic_DNA"/>
</dbReference>
<sequence length="379" mass="38442">MAFTDSDLDLAAPLAARAVLHGWNPAETRTGAALSARAGLPDAQNLALVGGLVRAGLAEHCVDGLRRTRRAVRMFVADLGGTKLHAAIVDEAGTVLAERREPTADGVQSVIDQITALRNDLAAACATPAAAIASAAIGVPGAVHPRTGRISLAPNIAGLDAVDLASELERRFGHGVRIENDVNLAALGESADGCARGVLTFAFVSLGTGIGMGLVLDGRLVRGHRGMAGEIALLPVAAGDAVGRAADEGSILERAIGSNGILCAARAAGPVRAETVEQLFAEARHGSPAARAAIAATSDTLFDALMAVRAVVDPELVVLGGSIGLQAEIADRVASRAESHADPLIVRTSTLGPYAVLAGASLAALSALLAPARERRRGD</sequence>
<dbReference type="PANTHER" id="PTHR18964:SF149">
    <property type="entry name" value="BIFUNCTIONAL UDP-N-ACETYLGLUCOSAMINE 2-EPIMERASE_N-ACETYLMANNOSAMINE KINASE"/>
    <property type="match status" value="1"/>
</dbReference>
<feature type="transmembrane region" description="Helical" evidence="2">
    <location>
        <begin position="351"/>
        <end position="370"/>
    </location>
</feature>
<keyword evidence="2" id="KW-1133">Transmembrane helix</keyword>
<evidence type="ECO:0000256" key="2">
    <source>
        <dbReference type="SAM" id="Phobius"/>
    </source>
</evidence>
<accession>A0A5B2V8S6</accession>
<dbReference type="RefSeq" id="WP_149821827.1">
    <property type="nucleotide sequence ID" value="NZ_VUOA01000041.1"/>
</dbReference>
<evidence type="ECO:0000313" key="4">
    <source>
        <dbReference type="Proteomes" id="UP000323142"/>
    </source>
</evidence>
<dbReference type="PANTHER" id="PTHR18964">
    <property type="entry name" value="ROK (REPRESSOR, ORF, KINASE) FAMILY"/>
    <property type="match status" value="1"/>
</dbReference>
<dbReference type="InterPro" id="IPR043129">
    <property type="entry name" value="ATPase_NBD"/>
</dbReference>
<dbReference type="SUPFAM" id="SSF53067">
    <property type="entry name" value="Actin-like ATPase domain"/>
    <property type="match status" value="1"/>
</dbReference>
<keyword evidence="4" id="KW-1185">Reference proteome</keyword>
<comment type="caution">
    <text evidence="3">The sequence shown here is derived from an EMBL/GenBank/DDBJ whole genome shotgun (WGS) entry which is preliminary data.</text>
</comment>
<name>A0A5B2V8S6_9HYPH</name>
<keyword evidence="2" id="KW-0812">Transmembrane</keyword>
<comment type="similarity">
    <text evidence="1">Belongs to the ROK (NagC/XylR) family.</text>
</comment>
<keyword evidence="2" id="KW-0472">Membrane</keyword>
<dbReference type="OrthoDB" id="37575at2"/>
<evidence type="ECO:0000313" key="3">
    <source>
        <dbReference type="EMBL" id="KAA2234860.1"/>
    </source>
</evidence>
<dbReference type="InterPro" id="IPR000600">
    <property type="entry name" value="ROK"/>
</dbReference>
<organism evidence="3 4">
    <name type="scientific">Salinarimonas soli</name>
    <dbReference type="NCBI Taxonomy" id="1638099"/>
    <lineage>
        <taxon>Bacteria</taxon>
        <taxon>Pseudomonadati</taxon>
        <taxon>Pseudomonadota</taxon>
        <taxon>Alphaproteobacteria</taxon>
        <taxon>Hyphomicrobiales</taxon>
        <taxon>Salinarimonadaceae</taxon>
        <taxon>Salinarimonas</taxon>
    </lineage>
</organism>
<dbReference type="CDD" id="cd23763">
    <property type="entry name" value="ASKHA_ATPase_ROK"/>
    <property type="match status" value="1"/>
</dbReference>